<evidence type="ECO:0000256" key="1">
    <source>
        <dbReference type="ARBA" id="ARBA00022734"/>
    </source>
</evidence>
<feature type="domain" description="Galectin" evidence="3">
    <location>
        <begin position="21"/>
        <end position="76"/>
    </location>
</feature>
<dbReference type="Pfam" id="PF00337">
    <property type="entry name" value="Gal-bind_lectin"/>
    <property type="match status" value="2"/>
</dbReference>
<dbReference type="CDD" id="cd00070">
    <property type="entry name" value="GLECT"/>
    <property type="match status" value="1"/>
</dbReference>
<dbReference type="InterPro" id="IPR013320">
    <property type="entry name" value="ConA-like_dom_sf"/>
</dbReference>
<dbReference type="SUPFAM" id="SSF49899">
    <property type="entry name" value="Concanavalin A-like lectins/glucanases"/>
    <property type="match status" value="2"/>
</dbReference>
<protein>
    <recommendedName>
        <fullName evidence="2">Galectin</fullName>
    </recommendedName>
</protein>
<evidence type="ECO:0000313" key="5">
    <source>
        <dbReference type="Proteomes" id="UP000050525"/>
    </source>
</evidence>
<evidence type="ECO:0000313" key="4">
    <source>
        <dbReference type="EMBL" id="KYO32149.1"/>
    </source>
</evidence>
<dbReference type="Proteomes" id="UP000050525">
    <property type="component" value="Unassembled WGS sequence"/>
</dbReference>
<evidence type="ECO:0000259" key="3">
    <source>
        <dbReference type="PROSITE" id="PS51304"/>
    </source>
</evidence>
<comment type="caution">
    <text evidence="4">The sequence shown here is derived from an EMBL/GenBank/DDBJ whole genome shotgun (WGS) entry which is preliminary data.</text>
</comment>
<keyword evidence="5" id="KW-1185">Reference proteome</keyword>
<evidence type="ECO:0000256" key="2">
    <source>
        <dbReference type="RuleBase" id="RU102079"/>
    </source>
</evidence>
<dbReference type="PROSITE" id="PS51304">
    <property type="entry name" value="GALECTIN"/>
    <property type="match status" value="2"/>
</dbReference>
<reference evidence="4 5" key="1">
    <citation type="journal article" date="2012" name="Genome Biol.">
        <title>Sequencing three crocodilian genomes to illuminate the evolution of archosaurs and amniotes.</title>
        <authorList>
            <person name="St John J.A."/>
            <person name="Braun E.L."/>
            <person name="Isberg S.R."/>
            <person name="Miles L.G."/>
            <person name="Chong A.Y."/>
            <person name="Gongora J."/>
            <person name="Dalzell P."/>
            <person name="Moran C."/>
            <person name="Bed'hom B."/>
            <person name="Abzhanov A."/>
            <person name="Burgess S.C."/>
            <person name="Cooksey A.M."/>
            <person name="Castoe T.A."/>
            <person name="Crawford N.G."/>
            <person name="Densmore L.D."/>
            <person name="Drew J.C."/>
            <person name="Edwards S.V."/>
            <person name="Faircloth B.C."/>
            <person name="Fujita M.K."/>
            <person name="Greenwold M.J."/>
            <person name="Hoffmann F.G."/>
            <person name="Howard J.M."/>
            <person name="Iguchi T."/>
            <person name="Janes D.E."/>
            <person name="Khan S.Y."/>
            <person name="Kohno S."/>
            <person name="de Koning A.J."/>
            <person name="Lance S.L."/>
            <person name="McCarthy F.M."/>
            <person name="McCormack J.E."/>
            <person name="Merchant M.E."/>
            <person name="Peterson D.G."/>
            <person name="Pollock D.D."/>
            <person name="Pourmand N."/>
            <person name="Raney B.J."/>
            <person name="Roessler K.A."/>
            <person name="Sanford J.R."/>
            <person name="Sawyer R.H."/>
            <person name="Schmidt C.J."/>
            <person name="Triplett E.W."/>
            <person name="Tuberville T.D."/>
            <person name="Venegas-Anaya M."/>
            <person name="Howard J.T."/>
            <person name="Jarvis E.D."/>
            <person name="Guillette L.J.Jr."/>
            <person name="Glenn T.C."/>
            <person name="Green R.E."/>
            <person name="Ray D.A."/>
        </authorList>
    </citation>
    <scope>NUCLEOTIDE SEQUENCE [LARGE SCALE GENOMIC DNA]</scope>
    <source>
        <strain evidence="4">KSC_2009_1</strain>
    </source>
</reference>
<dbReference type="SMART" id="SM00276">
    <property type="entry name" value="GLECT"/>
    <property type="match status" value="1"/>
</dbReference>
<dbReference type="SMART" id="SM00908">
    <property type="entry name" value="Gal-bind_lectin"/>
    <property type="match status" value="2"/>
</dbReference>
<dbReference type="AlphaFoldDB" id="A0A151N6E9"/>
<proteinExistence type="predicted"/>
<dbReference type="FunFam" id="2.60.120.200:FF:000023">
    <property type="entry name" value="Galectin"/>
    <property type="match status" value="1"/>
</dbReference>
<dbReference type="PANTHER" id="PTHR11346:SF80">
    <property type="entry name" value="GALECTIN-9C"/>
    <property type="match status" value="1"/>
</dbReference>
<dbReference type="STRING" id="8496.A0A151N6E9"/>
<sequence>MKSGSPAEQQKQKSLNEDLSFTDPVQVGLCDGMKIFIAGVIHSSENSFHINFQCGTSQSSQADIALHFNPCFEEAEAPPARHPVLTTPAGWTYDFPSPTDLYSAPLLLQKTPGPGVSPASSTPESCPTVLHMSTNAAFGRCQRNDRTVHKPITGGLLPSKSITIKGNVLSNSNRFHINLKSGNDIAFHLNPRFDENVIVRNSFVHQTWGTEERDMPGTMPLAQGQNFTIRISCQDHCFKVAVNEQDQFEYKHRVQNLQQIDTLEITGDVTVTDVQI</sequence>
<name>A0A151N6E9_ALLMI</name>
<dbReference type="InterPro" id="IPR001079">
    <property type="entry name" value="Galectin_CRD"/>
</dbReference>
<dbReference type="InterPro" id="IPR044156">
    <property type="entry name" value="Galectin-like"/>
</dbReference>
<dbReference type="Gene3D" id="2.60.120.200">
    <property type="match status" value="2"/>
</dbReference>
<dbReference type="GO" id="GO:0030246">
    <property type="term" value="F:carbohydrate binding"/>
    <property type="evidence" value="ECO:0007669"/>
    <property type="project" value="UniProtKB-UniRule"/>
</dbReference>
<feature type="domain" description="Galectin" evidence="3">
    <location>
        <begin position="148"/>
        <end position="276"/>
    </location>
</feature>
<gene>
    <name evidence="4" type="primary">LGALS9</name>
    <name evidence="4" type="ORF">Y1Q_0007146</name>
</gene>
<dbReference type="EMBL" id="AKHW03004004">
    <property type="protein sequence ID" value="KYO32149.1"/>
    <property type="molecule type" value="Genomic_DNA"/>
</dbReference>
<organism evidence="4 5">
    <name type="scientific">Alligator mississippiensis</name>
    <name type="common">American alligator</name>
    <dbReference type="NCBI Taxonomy" id="8496"/>
    <lineage>
        <taxon>Eukaryota</taxon>
        <taxon>Metazoa</taxon>
        <taxon>Chordata</taxon>
        <taxon>Craniata</taxon>
        <taxon>Vertebrata</taxon>
        <taxon>Euteleostomi</taxon>
        <taxon>Archelosauria</taxon>
        <taxon>Archosauria</taxon>
        <taxon>Crocodylia</taxon>
        <taxon>Alligatoridae</taxon>
        <taxon>Alligatorinae</taxon>
        <taxon>Alligator</taxon>
    </lineage>
</organism>
<accession>A0A151N6E9</accession>
<keyword evidence="1 2" id="KW-0430">Lectin</keyword>
<dbReference type="PANTHER" id="PTHR11346">
    <property type="entry name" value="GALECTIN"/>
    <property type="match status" value="1"/>
</dbReference>